<sequence>MEKIRCSQSAADSVDQYVEYRRIVGEDDGGKLFSEAEYEEYKRRVLPIRARNRLYVSFGVPGKIDCKLIGPETPCFCSHRFKQHQTDFEELPEETPIALPCRVQGCRCGSYQYVHRSGSQPVRCRCKHLPSDHSEAAHHLCRKCNTCTGFLSPYTCGCGEPGHAHVTLVETRAQREARGLPVGMDMPYAAMGGLTGFSSLAEGYLRLDPSGSGLSPHDVSQPSQAEPGTAPEGAYGAYRALSETSKDLKQTGEDVMGYNERRHKERVRKEKNSKREDVKSSGALIRVEGKSLQL</sequence>
<dbReference type="Proteomes" id="UP000018467">
    <property type="component" value="Unassembled WGS sequence"/>
</dbReference>
<dbReference type="AlphaFoldDB" id="W5KDK1"/>
<dbReference type="Bgee" id="ENSAMXG00000005524">
    <property type="expression patterns" value="Expressed in testis and 5 other cell types or tissues"/>
</dbReference>
<evidence type="ECO:0000313" key="5">
    <source>
        <dbReference type="Proteomes" id="UP000018467"/>
    </source>
</evidence>
<evidence type="ECO:0000256" key="1">
    <source>
        <dbReference type="ARBA" id="ARBA00011026"/>
    </source>
</evidence>
<name>W5KDK1_ASTMX</name>
<dbReference type="GeneTree" id="ENSGT00770000120611"/>
<dbReference type="PANTHER" id="PTHR31214">
    <property type="entry name" value="PROTEIN FAM221A-RELATED"/>
    <property type="match status" value="1"/>
</dbReference>
<evidence type="ECO:0000256" key="2">
    <source>
        <dbReference type="ARBA" id="ARBA00039630"/>
    </source>
</evidence>
<feature type="compositionally biased region" description="Basic and acidic residues" evidence="3">
    <location>
        <begin position="259"/>
        <end position="279"/>
    </location>
</feature>
<dbReference type="Ensembl" id="ENSAMXT00000005662.2">
    <property type="protein sequence ID" value="ENSAMXP00000005662.2"/>
    <property type="gene ID" value="ENSAMXG00000005524.2"/>
</dbReference>
<protein>
    <recommendedName>
        <fullName evidence="2">Protein FAM221A</fullName>
    </recommendedName>
</protein>
<reference evidence="4" key="4">
    <citation type="submission" date="2025-09" db="UniProtKB">
        <authorList>
            <consortium name="Ensembl"/>
        </authorList>
    </citation>
    <scope>IDENTIFICATION</scope>
</reference>
<feature type="region of interest" description="Disordered" evidence="3">
    <location>
        <begin position="208"/>
        <end position="294"/>
    </location>
</feature>
<reference evidence="4" key="3">
    <citation type="submission" date="2025-08" db="UniProtKB">
        <authorList>
            <consortium name="Ensembl"/>
        </authorList>
    </citation>
    <scope>IDENTIFICATION</scope>
</reference>
<keyword evidence="5" id="KW-1185">Reference proteome</keyword>
<dbReference type="PANTHER" id="PTHR31214:SF2">
    <property type="entry name" value="PROTEIN FAM221A"/>
    <property type="match status" value="1"/>
</dbReference>
<dbReference type="eggNOG" id="ENOG502QR3M">
    <property type="taxonomic scope" value="Eukaryota"/>
</dbReference>
<proteinExistence type="inferred from homology"/>
<organism evidence="4 5">
    <name type="scientific">Astyanax mexicanus</name>
    <name type="common">Blind cave fish</name>
    <name type="synonym">Astyanax fasciatus mexicanus</name>
    <dbReference type="NCBI Taxonomy" id="7994"/>
    <lineage>
        <taxon>Eukaryota</taxon>
        <taxon>Metazoa</taxon>
        <taxon>Chordata</taxon>
        <taxon>Craniata</taxon>
        <taxon>Vertebrata</taxon>
        <taxon>Euteleostomi</taxon>
        <taxon>Actinopterygii</taxon>
        <taxon>Neopterygii</taxon>
        <taxon>Teleostei</taxon>
        <taxon>Ostariophysi</taxon>
        <taxon>Characiformes</taxon>
        <taxon>Characoidei</taxon>
        <taxon>Acestrorhamphidae</taxon>
        <taxon>Acestrorhamphinae</taxon>
        <taxon>Astyanax</taxon>
    </lineage>
</organism>
<evidence type="ECO:0000313" key="4">
    <source>
        <dbReference type="Ensembl" id="ENSAMXP00000005662.2"/>
    </source>
</evidence>
<dbReference type="Pfam" id="PF14753">
    <property type="entry name" value="FAM221"/>
    <property type="match status" value="1"/>
</dbReference>
<dbReference type="InParanoid" id="W5KDK1"/>
<reference evidence="5" key="2">
    <citation type="journal article" date="2014" name="Nat. Commun.">
        <title>The cavefish genome reveals candidate genes for eye loss.</title>
        <authorList>
            <person name="McGaugh S.E."/>
            <person name="Gross J.B."/>
            <person name="Aken B."/>
            <person name="Blin M."/>
            <person name="Borowsky R."/>
            <person name="Chalopin D."/>
            <person name="Hinaux H."/>
            <person name="Jeffery W.R."/>
            <person name="Keene A."/>
            <person name="Ma L."/>
            <person name="Minx P."/>
            <person name="Murphy D."/>
            <person name="O'Quin K.E."/>
            <person name="Retaux S."/>
            <person name="Rohner N."/>
            <person name="Searle S.M."/>
            <person name="Stahl B.A."/>
            <person name="Tabin C."/>
            <person name="Volff J.N."/>
            <person name="Yoshizawa M."/>
            <person name="Warren W.C."/>
        </authorList>
    </citation>
    <scope>NUCLEOTIDE SEQUENCE [LARGE SCALE GENOMIC DNA]</scope>
    <source>
        <strain evidence="5">female</strain>
    </source>
</reference>
<comment type="similarity">
    <text evidence="1">Belongs to the FAM221 family.</text>
</comment>
<dbReference type="HOGENOM" id="CLU_2333074_0_0_1"/>
<dbReference type="InterPro" id="IPR026755">
    <property type="entry name" value="Fam221a/b"/>
</dbReference>
<accession>W5KDK1</accession>
<reference evidence="5" key="1">
    <citation type="submission" date="2013-03" db="EMBL/GenBank/DDBJ databases">
        <authorList>
            <person name="Jeffery W."/>
            <person name="Warren W."/>
            <person name="Wilson R.K."/>
        </authorList>
    </citation>
    <scope>NUCLEOTIDE SEQUENCE</scope>
    <source>
        <strain evidence="5">female</strain>
    </source>
</reference>
<evidence type="ECO:0000256" key="3">
    <source>
        <dbReference type="SAM" id="MobiDB-lite"/>
    </source>
</evidence>